<reference evidence="1" key="2">
    <citation type="submission" date="2024-06" db="EMBL/GenBank/DDBJ databases">
        <authorList>
            <person name="Plum-Jensen L.E."/>
            <person name="Schramm A."/>
            <person name="Marshall I.P.G."/>
        </authorList>
    </citation>
    <scope>NUCLEOTIDE SEQUENCE</scope>
    <source>
        <strain evidence="1">Rat1</strain>
    </source>
</reference>
<reference evidence="1" key="1">
    <citation type="journal article" date="2024" name="Syst. Appl. Microbiol.">
        <title>First single-strain enrichments of Electrothrix cable bacteria, description of E. aestuarii sp. nov. and E. rattekaaiensis sp. nov., and proposal of a cable bacteria taxonomy following the rules of the SeqCode.</title>
        <authorList>
            <person name="Plum-Jensen L.E."/>
            <person name="Schramm A."/>
            <person name="Marshall I.P.G."/>
        </authorList>
    </citation>
    <scope>NUCLEOTIDE SEQUENCE</scope>
    <source>
        <strain evidence="1">Rat1</strain>
    </source>
</reference>
<accession>A0AAU8LV46</accession>
<evidence type="ECO:0000313" key="1">
    <source>
        <dbReference type="EMBL" id="XCN73067.1"/>
    </source>
</evidence>
<gene>
    <name evidence="1" type="ORF">Q3M24_22795</name>
</gene>
<name>A0AAU8LV46_9BACT</name>
<sequence>MVAEKMRDPEKGERAMIEGIFEGSPDAVGVAVIRLNCGCRKMAAVSITGEPASKILMYRDQAESICDQCKKDNGDFMRVTEQFIKWNDPEPAEEMKKEIIAKVLGTTDEVTN</sequence>
<organism evidence="1">
    <name type="scientific">Candidatus Electrothrix aestuarii</name>
    <dbReference type="NCBI Taxonomy" id="3062594"/>
    <lineage>
        <taxon>Bacteria</taxon>
        <taxon>Pseudomonadati</taxon>
        <taxon>Thermodesulfobacteriota</taxon>
        <taxon>Desulfobulbia</taxon>
        <taxon>Desulfobulbales</taxon>
        <taxon>Desulfobulbaceae</taxon>
        <taxon>Candidatus Electrothrix</taxon>
    </lineage>
</organism>
<dbReference type="AlphaFoldDB" id="A0AAU8LV46"/>
<dbReference type="EMBL" id="CP159373">
    <property type="protein sequence ID" value="XCN73067.1"/>
    <property type="molecule type" value="Genomic_DNA"/>
</dbReference>
<dbReference type="KEGG" id="eaj:Q3M24_22795"/>
<proteinExistence type="predicted"/>
<protein>
    <submittedName>
        <fullName evidence="1">Uncharacterized protein</fullName>
    </submittedName>
</protein>